<reference evidence="1 2" key="1">
    <citation type="journal article" date="2013" name="Curr. Biol.">
        <title>The Genome of the Foraminiferan Reticulomyxa filosa.</title>
        <authorList>
            <person name="Glockner G."/>
            <person name="Hulsmann N."/>
            <person name="Schleicher M."/>
            <person name="Noegel A.A."/>
            <person name="Eichinger L."/>
            <person name="Gallinger C."/>
            <person name="Pawlowski J."/>
            <person name="Sierra R."/>
            <person name="Euteneuer U."/>
            <person name="Pillet L."/>
            <person name="Moustafa A."/>
            <person name="Platzer M."/>
            <person name="Groth M."/>
            <person name="Szafranski K."/>
            <person name="Schliwa M."/>
        </authorList>
    </citation>
    <scope>NUCLEOTIDE SEQUENCE [LARGE SCALE GENOMIC DNA]</scope>
</reference>
<organism evidence="1 2">
    <name type="scientific">Reticulomyxa filosa</name>
    <dbReference type="NCBI Taxonomy" id="46433"/>
    <lineage>
        <taxon>Eukaryota</taxon>
        <taxon>Sar</taxon>
        <taxon>Rhizaria</taxon>
        <taxon>Retaria</taxon>
        <taxon>Foraminifera</taxon>
        <taxon>Monothalamids</taxon>
        <taxon>Reticulomyxidae</taxon>
        <taxon>Reticulomyxa</taxon>
    </lineage>
</organism>
<gene>
    <name evidence="1" type="ORF">RFI_35482</name>
</gene>
<accession>X6LLF3</accession>
<dbReference type="Proteomes" id="UP000023152">
    <property type="component" value="Unassembled WGS sequence"/>
</dbReference>
<evidence type="ECO:0000313" key="2">
    <source>
        <dbReference type="Proteomes" id="UP000023152"/>
    </source>
</evidence>
<proteinExistence type="predicted"/>
<feature type="non-terminal residue" evidence="1">
    <location>
        <position position="169"/>
    </location>
</feature>
<name>X6LLF3_RETFI</name>
<dbReference type="EMBL" id="ASPP01037031">
    <property type="protein sequence ID" value="ETO01957.1"/>
    <property type="molecule type" value="Genomic_DNA"/>
</dbReference>
<sequence length="169" mass="19830">MIGDTINVKVARNNDLQRLLHEVIKNDCLCDLVTFQYTDKKEQAKLCEDIKKQMNYNEKDENGGLILNDKILTILNELKILYHDDIHKQMRYPLQLHEICAILLYCGKSCNVQFNFYLCEALMILHKHERREESEIELYCGLKNVRLENIKEIKAGNFISHVSTSDDIQ</sequence>
<protein>
    <submittedName>
        <fullName evidence="1">Uncharacterized protein</fullName>
    </submittedName>
</protein>
<dbReference type="AlphaFoldDB" id="X6LLF3"/>
<dbReference type="OrthoDB" id="6257037at2759"/>
<keyword evidence="2" id="KW-1185">Reference proteome</keyword>
<comment type="caution">
    <text evidence="1">The sequence shown here is derived from an EMBL/GenBank/DDBJ whole genome shotgun (WGS) entry which is preliminary data.</text>
</comment>
<evidence type="ECO:0000313" key="1">
    <source>
        <dbReference type="EMBL" id="ETO01957.1"/>
    </source>
</evidence>